<keyword evidence="3" id="KW-0238">DNA-binding</keyword>
<feature type="domain" description="Breast cancer type 2 susceptibility protein helical" evidence="8">
    <location>
        <begin position="623"/>
        <end position="693"/>
    </location>
</feature>
<evidence type="ECO:0000259" key="7">
    <source>
        <dbReference type="Pfam" id="PF09103"/>
    </source>
</evidence>
<dbReference type="GO" id="GO:0000724">
    <property type="term" value="P:double-strand break repair via homologous recombination"/>
    <property type="evidence" value="ECO:0007669"/>
    <property type="project" value="InterPro"/>
</dbReference>
<proteinExistence type="predicted"/>
<name>A0A200QBG2_MACCD</name>
<protein>
    <submittedName>
        <fullName evidence="9">BRCA2 repeat</fullName>
    </submittedName>
</protein>
<evidence type="ECO:0000259" key="8">
    <source>
        <dbReference type="Pfam" id="PF09169"/>
    </source>
</evidence>
<evidence type="ECO:0000256" key="5">
    <source>
        <dbReference type="ARBA" id="ARBA00023204"/>
    </source>
</evidence>
<dbReference type="SUPFAM" id="SSF81878">
    <property type="entry name" value="BRCA2 tower domain"/>
    <property type="match status" value="1"/>
</dbReference>
<evidence type="ECO:0000256" key="3">
    <source>
        <dbReference type="ARBA" id="ARBA00023125"/>
    </source>
</evidence>
<sequence>MQTTQRLPTWQIFTDDGNNYRWVTPGNEPATRSEKPPRVVIHPKNPTSRLPSMTDLLFQGSSKLLQNNGSSNESPPMFRTGLGKSVAVQKSSILKALSVLGEDDGLDGGSSKLLQNNGSSNESPPMFQTGLGKSVVVKKSSILKALSVLGEDDVLDRGSSKLLQNNGNSNESPPMFRTGFGKSVAVKKSSILKALSVLGGDDVLEGGQVQGADNECSVSNSLFQTGSGKIVNISSAGLIRAQTLLGLDGNSTQFTSDESDAWGNSPHLEARVEGHNNGFVNSRSVPICHVDYPSDIYTSGHVSKKEALQNVPPSEMHSSSSKPPAIKFQTAGGRSLSVSNDALQRARSLLGDSEFGVLPNEGGIDSPGFSSIKENTFNKTSLDKENDPYASCLHRDPTNSKCTSNCFPPPKGPFSKNKQFSASLEASNPGDNLFKQVDENGLSYKGFCRTSGNIPCVQKPSRSEPFTPNMVVGNSLAKNIGSRVNPVGRPPSGPLVDISNNTSAGTAYANQKQSTCEKRRLGSRSSISPFKRPRCSRFVPLLYIHLYCSYFSLSLVISQDSSCKTKVSSRYPFHAERMTVKEYFGEPPRYCNLLEDIQDKVKCMNADHAEMYMFRDASGLDGIGAEAFHHMLIQSGASMLNTSREWVANHYKWIVWKLACYERGYPEKGTWKYLTVPNVLEELKYRYEREVNHGHRSALKRILEGDASAASMVVLCISAIRFNPNQELEREHGMAPCEDANKPSNVAKIELTDGWYSIDAILDAALTNLLVAGKLFVGQKLRIWRAALCGWVAPITPLEASKTVSLLLHINGTYRAHWAARLGFCKELGPPLAFSCIKGDGGLVPRTLVGVTRIYPVLYKERLTDGGSIVRSERMENKIRQLYNERQVCSAFMMRSTIAEGIASELQRDVSSSQSKNDSDSEEGAKIFKILERAAEPEVLMADMSTKQLTSFATYQAKQEAIRQSDMQKKIEKALEDAGLSERQVTPFMRVRVIGLTSKHSERKSCPREGLITIWNPTEKQQQLELVEGQAYIVAGLIPLKSDSDTIYLQARGSTTKWQPLPPLAVASFEPFFSPRKSILLSNMGEVPLASEFDIAAVVVYVGEAYRSGHQKKQWVFVTDDSMSGSELLSEGSSNCLLAISFCSPSMDYDSFPPINYTLAGSTVGFCNLVKRARDQVNNLWVAEATDNSTYSFCYDLPACSHLKEAAASAYRWAKISSLVSFQVGGENGGL</sequence>
<dbReference type="OrthoDB" id="21095at2759"/>
<keyword evidence="5" id="KW-0234">DNA repair</keyword>
<keyword evidence="1" id="KW-0677">Repeat</keyword>
<evidence type="ECO:0000313" key="9">
    <source>
        <dbReference type="EMBL" id="OVA07838.1"/>
    </source>
</evidence>
<dbReference type="InterPro" id="IPR015525">
    <property type="entry name" value="BRCA2"/>
</dbReference>
<dbReference type="InterPro" id="IPR036315">
    <property type="entry name" value="BRCA2_hlx_sf"/>
</dbReference>
<dbReference type="PANTHER" id="PTHR11289">
    <property type="entry name" value="BREAST CANCER TYPE 2 SUSCEPTIBILITY PROTEIN BRCA2"/>
    <property type="match status" value="1"/>
</dbReference>
<keyword evidence="2" id="KW-0227">DNA damage</keyword>
<dbReference type="GO" id="GO:0003677">
    <property type="term" value="F:DNA binding"/>
    <property type="evidence" value="ECO:0007669"/>
    <property type="project" value="UniProtKB-KW"/>
</dbReference>
<dbReference type="EMBL" id="MVGT01002426">
    <property type="protein sequence ID" value="OVA07838.1"/>
    <property type="molecule type" value="Genomic_DNA"/>
</dbReference>
<evidence type="ECO:0000256" key="1">
    <source>
        <dbReference type="ARBA" id="ARBA00022737"/>
    </source>
</evidence>
<dbReference type="FunFam" id="2.40.50.140:FF:000262">
    <property type="entry name" value="Protein BREAST CANCER SUSCEPTIBILITY 2 homolog B"/>
    <property type="match status" value="1"/>
</dbReference>
<dbReference type="SUPFAM" id="SSF81872">
    <property type="entry name" value="BRCA2 helical domain"/>
    <property type="match status" value="1"/>
</dbReference>
<keyword evidence="10" id="KW-1185">Reference proteome</keyword>
<dbReference type="Pfam" id="PF09103">
    <property type="entry name" value="BRCA-2_OB1"/>
    <property type="match status" value="1"/>
</dbReference>
<gene>
    <name evidence="9" type="ORF">BVC80_8649g15</name>
</gene>
<accession>A0A200QBG2</accession>
<comment type="caution">
    <text evidence="9">The sequence shown here is derived from an EMBL/GenBank/DDBJ whole genome shotgun (WGS) entry which is preliminary data.</text>
</comment>
<feature type="domain" description="BRCA2 OB1" evidence="7">
    <location>
        <begin position="697"/>
        <end position="826"/>
    </location>
</feature>
<dbReference type="InterPro" id="IPR015252">
    <property type="entry name" value="BRCA2_hlx"/>
</dbReference>
<dbReference type="OMA" id="ISFCSPC"/>
<reference evidence="9 10" key="1">
    <citation type="journal article" date="2017" name="Mol. Plant">
        <title>The Genome of Medicinal Plant Macleaya cordata Provides New Insights into Benzylisoquinoline Alkaloids Metabolism.</title>
        <authorList>
            <person name="Liu X."/>
            <person name="Liu Y."/>
            <person name="Huang P."/>
            <person name="Ma Y."/>
            <person name="Qing Z."/>
            <person name="Tang Q."/>
            <person name="Cao H."/>
            <person name="Cheng P."/>
            <person name="Zheng Y."/>
            <person name="Yuan Z."/>
            <person name="Zhou Y."/>
            <person name="Liu J."/>
            <person name="Tang Z."/>
            <person name="Zhuo Y."/>
            <person name="Zhang Y."/>
            <person name="Yu L."/>
            <person name="Huang J."/>
            <person name="Yang P."/>
            <person name="Peng Q."/>
            <person name="Zhang J."/>
            <person name="Jiang W."/>
            <person name="Zhang Z."/>
            <person name="Lin K."/>
            <person name="Ro D.K."/>
            <person name="Chen X."/>
            <person name="Xiong X."/>
            <person name="Shang Y."/>
            <person name="Huang S."/>
            <person name="Zeng J."/>
        </authorList>
    </citation>
    <scope>NUCLEOTIDE SEQUENCE [LARGE SCALE GENOMIC DNA]</scope>
    <source>
        <strain evidence="10">cv. BLH2017</strain>
        <tissue evidence="9">Root</tissue>
    </source>
</reference>
<dbReference type="Proteomes" id="UP000195402">
    <property type="component" value="Unassembled WGS sequence"/>
</dbReference>
<dbReference type="AlphaFoldDB" id="A0A200QBG2"/>
<dbReference type="FunCoup" id="A0A200QBG2">
    <property type="interactions" value="256"/>
</dbReference>
<dbReference type="PANTHER" id="PTHR11289:SF0">
    <property type="entry name" value="BREAST CANCER TYPE 2 SUSCEPTIBILITY PROTEIN"/>
    <property type="match status" value="1"/>
</dbReference>
<dbReference type="InterPro" id="IPR012340">
    <property type="entry name" value="NA-bd_OB-fold"/>
</dbReference>
<dbReference type="GO" id="GO:0006355">
    <property type="term" value="P:regulation of DNA-templated transcription"/>
    <property type="evidence" value="ECO:0007669"/>
    <property type="project" value="TreeGrafter"/>
</dbReference>
<dbReference type="SUPFAM" id="SSF50249">
    <property type="entry name" value="Nucleic acid-binding proteins"/>
    <property type="match status" value="3"/>
</dbReference>
<dbReference type="Gene3D" id="2.40.50.140">
    <property type="entry name" value="Nucleic acid-binding proteins"/>
    <property type="match status" value="4"/>
</dbReference>
<dbReference type="Pfam" id="PF09169">
    <property type="entry name" value="BRCA-2_helical"/>
    <property type="match status" value="1"/>
</dbReference>
<dbReference type="STRING" id="56857.A0A200QBG2"/>
<dbReference type="CDD" id="cd04493">
    <property type="entry name" value="BRCA2DBD_OB1"/>
    <property type="match status" value="1"/>
</dbReference>
<feature type="region of interest" description="Disordered" evidence="6">
    <location>
        <begin position="25"/>
        <end position="51"/>
    </location>
</feature>
<evidence type="ECO:0000256" key="6">
    <source>
        <dbReference type="SAM" id="MobiDB-lite"/>
    </source>
</evidence>
<dbReference type="InParanoid" id="A0A200QBG2"/>
<evidence type="ECO:0000256" key="4">
    <source>
        <dbReference type="ARBA" id="ARBA00023172"/>
    </source>
</evidence>
<dbReference type="Pfam" id="PF00634">
    <property type="entry name" value="BRCA2"/>
    <property type="match status" value="3"/>
</dbReference>
<evidence type="ECO:0000313" key="10">
    <source>
        <dbReference type="Proteomes" id="UP000195402"/>
    </source>
</evidence>
<dbReference type="InterPro" id="IPR002093">
    <property type="entry name" value="BRCA2_repeat"/>
</dbReference>
<dbReference type="PROSITE" id="PS50138">
    <property type="entry name" value="BRCA2_REPEAT"/>
    <property type="match status" value="1"/>
</dbReference>
<dbReference type="InterPro" id="IPR015187">
    <property type="entry name" value="BRCA2_OB_1"/>
</dbReference>
<organism evidence="9 10">
    <name type="scientific">Macleaya cordata</name>
    <name type="common">Five-seeded plume-poppy</name>
    <name type="synonym">Bocconia cordata</name>
    <dbReference type="NCBI Taxonomy" id="56857"/>
    <lineage>
        <taxon>Eukaryota</taxon>
        <taxon>Viridiplantae</taxon>
        <taxon>Streptophyta</taxon>
        <taxon>Embryophyta</taxon>
        <taxon>Tracheophyta</taxon>
        <taxon>Spermatophyta</taxon>
        <taxon>Magnoliopsida</taxon>
        <taxon>Ranunculales</taxon>
        <taxon>Papaveraceae</taxon>
        <taxon>Papaveroideae</taxon>
        <taxon>Macleaya</taxon>
    </lineage>
</organism>
<keyword evidence="4" id="KW-0233">DNA recombination</keyword>
<evidence type="ECO:0000256" key="2">
    <source>
        <dbReference type="ARBA" id="ARBA00022763"/>
    </source>
</evidence>